<dbReference type="EMBL" id="BAAAPF010000053">
    <property type="protein sequence ID" value="GAA2120587.1"/>
    <property type="molecule type" value="Genomic_DNA"/>
</dbReference>
<dbReference type="RefSeq" id="WP_344289729.1">
    <property type="nucleotide sequence ID" value="NZ_BAAAPF010000053.1"/>
</dbReference>
<gene>
    <name evidence="1" type="ORF">GCM10009802_23410</name>
</gene>
<accession>A0ABN2Y350</accession>
<organism evidence="1 2">
    <name type="scientific">Streptomyces synnematoformans</name>
    <dbReference type="NCBI Taxonomy" id="415721"/>
    <lineage>
        <taxon>Bacteria</taxon>
        <taxon>Bacillati</taxon>
        <taxon>Actinomycetota</taxon>
        <taxon>Actinomycetes</taxon>
        <taxon>Kitasatosporales</taxon>
        <taxon>Streptomycetaceae</taxon>
        <taxon>Streptomyces</taxon>
    </lineage>
</organism>
<comment type="caution">
    <text evidence="1">The sequence shown here is derived from an EMBL/GenBank/DDBJ whole genome shotgun (WGS) entry which is preliminary data.</text>
</comment>
<protein>
    <recommendedName>
        <fullName evidence="3">Glycosyl hydrolase</fullName>
    </recommendedName>
</protein>
<dbReference type="Proteomes" id="UP001500443">
    <property type="component" value="Unassembled WGS sequence"/>
</dbReference>
<name>A0ABN2Y350_9ACTN</name>
<reference evidence="1 2" key="1">
    <citation type="journal article" date="2019" name="Int. J. Syst. Evol. Microbiol.">
        <title>The Global Catalogue of Microorganisms (GCM) 10K type strain sequencing project: providing services to taxonomists for standard genome sequencing and annotation.</title>
        <authorList>
            <consortium name="The Broad Institute Genomics Platform"/>
            <consortium name="The Broad Institute Genome Sequencing Center for Infectious Disease"/>
            <person name="Wu L."/>
            <person name="Ma J."/>
        </authorList>
    </citation>
    <scope>NUCLEOTIDE SEQUENCE [LARGE SCALE GENOMIC DNA]</scope>
    <source>
        <strain evidence="1 2">JCM 15481</strain>
    </source>
</reference>
<sequence>MTALRFGVNYTPRKDWFYSWLEPDFDEIRRDLDAIASLGLDHVRIFPFWPILQPNRTLIRPRALADVRTLVRLAGEAGLDASVDVIQGHMSSYDFVPAWLTSWHATNMFTDAGAVRAQADLARALHDAVADLPNYLGLTLGNEVNQFSGDPHPAPMRASSEDAGNWIRTLLDAVPADGRALRLHAEYDAVWYLDGHPFLPTHAARLGDLTAIHSWIFNGTAQRYGGMAAESVRHGEYLIELARAFATGPGRPVWLQEIGAPLNCLDAAEAPAFCEQAVRHAADSPALWGVTWWCSHDVDRRLADFPELEYSLGLFDADGKAKPIGRAFAAVAEELRRRAVAPAPRREAVVVAVDDADVPVRRADLAPGGAAFTAWMDLARRGRRPAVVTSRTAESADDLAARGVEAVHEPDTTGVSAYSAVSDGSALTTGTT</sequence>
<evidence type="ECO:0008006" key="3">
    <source>
        <dbReference type="Google" id="ProtNLM"/>
    </source>
</evidence>
<dbReference type="SUPFAM" id="SSF51445">
    <property type="entry name" value="(Trans)glycosidases"/>
    <property type="match status" value="1"/>
</dbReference>
<keyword evidence="2" id="KW-1185">Reference proteome</keyword>
<dbReference type="InterPro" id="IPR017853">
    <property type="entry name" value="GH"/>
</dbReference>
<dbReference type="Gene3D" id="3.20.20.80">
    <property type="entry name" value="Glycosidases"/>
    <property type="match status" value="1"/>
</dbReference>
<evidence type="ECO:0000313" key="1">
    <source>
        <dbReference type="EMBL" id="GAA2120587.1"/>
    </source>
</evidence>
<evidence type="ECO:0000313" key="2">
    <source>
        <dbReference type="Proteomes" id="UP001500443"/>
    </source>
</evidence>
<proteinExistence type="predicted"/>